<dbReference type="Proteomes" id="UP000663874">
    <property type="component" value="Unassembled WGS sequence"/>
</dbReference>
<keyword evidence="1" id="KW-1133">Transmembrane helix</keyword>
<gene>
    <name evidence="2" type="ORF">FNK824_LOCUS41175</name>
</gene>
<dbReference type="EMBL" id="CAJOBE010038051">
    <property type="protein sequence ID" value="CAF4316389.1"/>
    <property type="molecule type" value="Genomic_DNA"/>
</dbReference>
<keyword evidence="1" id="KW-0812">Transmembrane</keyword>
<name>A0A820IV09_9BILA</name>
<evidence type="ECO:0000256" key="1">
    <source>
        <dbReference type="SAM" id="Phobius"/>
    </source>
</evidence>
<protein>
    <submittedName>
        <fullName evidence="2">Uncharacterized protein</fullName>
    </submittedName>
</protein>
<comment type="caution">
    <text evidence="2">The sequence shown here is derived from an EMBL/GenBank/DDBJ whole genome shotgun (WGS) entry which is preliminary data.</text>
</comment>
<sequence>PSTTTTTYKYETNSTTGINNGNTNASSTSIAWYIILGIVLGLGVILAIIIAVFYLYQRKFSPKTYHLKSVNNVQTDEIASQKDFKMNEIKSRRVSMSTSTCEFDNQDNIPCNRSR</sequence>
<feature type="transmembrane region" description="Helical" evidence="1">
    <location>
        <begin position="30"/>
        <end position="56"/>
    </location>
</feature>
<proteinExistence type="predicted"/>
<organism evidence="2 3">
    <name type="scientific">Rotaria sordida</name>
    <dbReference type="NCBI Taxonomy" id="392033"/>
    <lineage>
        <taxon>Eukaryota</taxon>
        <taxon>Metazoa</taxon>
        <taxon>Spiralia</taxon>
        <taxon>Gnathifera</taxon>
        <taxon>Rotifera</taxon>
        <taxon>Eurotatoria</taxon>
        <taxon>Bdelloidea</taxon>
        <taxon>Philodinida</taxon>
        <taxon>Philodinidae</taxon>
        <taxon>Rotaria</taxon>
    </lineage>
</organism>
<evidence type="ECO:0000313" key="2">
    <source>
        <dbReference type="EMBL" id="CAF4316389.1"/>
    </source>
</evidence>
<keyword evidence="1" id="KW-0472">Membrane</keyword>
<reference evidence="2" key="1">
    <citation type="submission" date="2021-02" db="EMBL/GenBank/DDBJ databases">
        <authorList>
            <person name="Nowell W R."/>
        </authorList>
    </citation>
    <scope>NUCLEOTIDE SEQUENCE</scope>
</reference>
<evidence type="ECO:0000313" key="3">
    <source>
        <dbReference type="Proteomes" id="UP000663874"/>
    </source>
</evidence>
<accession>A0A820IV09</accession>
<feature type="non-terminal residue" evidence="2">
    <location>
        <position position="1"/>
    </location>
</feature>
<dbReference type="AlphaFoldDB" id="A0A820IV09"/>